<keyword evidence="3" id="KW-1185">Reference proteome</keyword>
<dbReference type="GO" id="GO:0003677">
    <property type="term" value="F:DNA binding"/>
    <property type="evidence" value="ECO:0007669"/>
    <property type="project" value="InterPro"/>
</dbReference>
<dbReference type="PROSITE" id="PS50943">
    <property type="entry name" value="HTH_CROC1"/>
    <property type="match status" value="1"/>
</dbReference>
<evidence type="ECO:0000313" key="2">
    <source>
        <dbReference type="EMBL" id="AYG00587.1"/>
    </source>
</evidence>
<dbReference type="InterPro" id="IPR001387">
    <property type="entry name" value="Cro/C1-type_HTH"/>
</dbReference>
<evidence type="ECO:0000259" key="1">
    <source>
        <dbReference type="PROSITE" id="PS50943"/>
    </source>
</evidence>
<dbReference type="OrthoDB" id="2241893at2"/>
<dbReference type="EMBL" id="CP032627">
    <property type="protein sequence ID" value="AYG00587.1"/>
    <property type="molecule type" value="Genomic_DNA"/>
</dbReference>
<protein>
    <submittedName>
        <fullName evidence="2">XRE family transcriptional regulator</fullName>
    </submittedName>
</protein>
<feature type="domain" description="HTH cro/C1-type" evidence="1">
    <location>
        <begin position="131"/>
        <end position="165"/>
    </location>
</feature>
<dbReference type="RefSeq" id="WP_120771975.1">
    <property type="nucleotide sequence ID" value="NZ_CP032627.1"/>
</dbReference>
<gene>
    <name evidence="2" type="ORF">D7I46_05460</name>
</gene>
<proteinExistence type="predicted"/>
<reference evidence="2 3" key="1">
    <citation type="submission" date="2018-09" db="EMBL/GenBank/DDBJ databases">
        <title>Genome sequencing of strain 1JSPR-7.</title>
        <authorList>
            <person name="Heo J."/>
            <person name="Kim S.-J."/>
            <person name="Kwon S.-W."/>
        </authorList>
    </citation>
    <scope>NUCLEOTIDE SEQUENCE [LARGE SCALE GENOMIC DNA]</scope>
    <source>
        <strain evidence="2 3">1JSPR-7</strain>
    </source>
</reference>
<dbReference type="SUPFAM" id="SSF47413">
    <property type="entry name" value="lambda repressor-like DNA-binding domains"/>
    <property type="match status" value="1"/>
</dbReference>
<dbReference type="KEGG" id="lact:D7I46_05460"/>
<dbReference type="Proteomes" id="UP000269374">
    <property type="component" value="Chromosome"/>
</dbReference>
<accession>A0A387BHU7</accession>
<dbReference type="AlphaFoldDB" id="A0A387BHU7"/>
<dbReference type="CDD" id="cd00093">
    <property type="entry name" value="HTH_XRE"/>
    <property type="match status" value="1"/>
</dbReference>
<dbReference type="InterPro" id="IPR010982">
    <property type="entry name" value="Lambda_DNA-bd_dom_sf"/>
</dbReference>
<name>A0A387BHU7_9LACT</name>
<dbReference type="Gene3D" id="1.10.260.40">
    <property type="entry name" value="lambda repressor-like DNA-binding domains"/>
    <property type="match status" value="1"/>
</dbReference>
<evidence type="ECO:0000313" key="3">
    <source>
        <dbReference type="Proteomes" id="UP000269374"/>
    </source>
</evidence>
<dbReference type="SMART" id="SM00530">
    <property type="entry name" value="HTH_XRE"/>
    <property type="match status" value="2"/>
</dbReference>
<sequence length="169" mass="19712">MDDLEDIDINKKMKIFRTEMRRYRIPILKLSEDIGYPAAFVSDVLFLRKKPDIKILEKLERVLNSSAQDKGVNLCTISGERCLIDTKDESHQNLNGRQSEFLDNLGEKIRGIRTRLNLSEVEFGRELSPRVSSRLVWEIEENKFTPSLEHLIQIADLGEVTLDWLLRIR</sequence>
<organism evidence="2 3">
    <name type="scientific">Lactococcus allomyrinae</name>
    <dbReference type="NCBI Taxonomy" id="2419773"/>
    <lineage>
        <taxon>Bacteria</taxon>
        <taxon>Bacillati</taxon>
        <taxon>Bacillota</taxon>
        <taxon>Bacilli</taxon>
        <taxon>Lactobacillales</taxon>
        <taxon>Streptococcaceae</taxon>
        <taxon>Lactococcus</taxon>
    </lineage>
</organism>